<dbReference type="RefSeq" id="WP_156204459.1">
    <property type="nucleotide sequence ID" value="NZ_CP046457.1"/>
</dbReference>
<dbReference type="InterPro" id="IPR018225">
    <property type="entry name" value="Transaldolase_AS"/>
</dbReference>
<dbReference type="InterPro" id="IPR013785">
    <property type="entry name" value="Aldolase_TIM"/>
</dbReference>
<dbReference type="InterPro" id="IPR004731">
    <property type="entry name" value="Transaldolase_3B/F6P_aldolase"/>
</dbReference>
<dbReference type="Gene3D" id="3.20.20.70">
    <property type="entry name" value="Aldolase class I"/>
    <property type="match status" value="1"/>
</dbReference>
<reference evidence="11" key="1">
    <citation type="journal article" date="2019" name="Microbiology">
        <title>Complete Genome Sequence of an Uncultured Bacterium of the Candidate Phylum Bipolaricaulota.</title>
        <authorList>
            <person name="Kadnikov V.V."/>
            <person name="Mardanov A.V."/>
            <person name="Beletsky A.V."/>
            <person name="Frank Y.A."/>
            <person name="Karnachuk O.V."/>
            <person name="Ravin N.V."/>
        </authorList>
    </citation>
    <scope>NUCLEOTIDE SEQUENCE [LARGE SCALE GENOMIC DNA]</scope>
</reference>
<keyword evidence="11" id="KW-1185">Reference proteome</keyword>
<dbReference type="GO" id="GO:0005737">
    <property type="term" value="C:cytoplasm"/>
    <property type="evidence" value="ECO:0007669"/>
    <property type="project" value="UniProtKB-SubCell"/>
</dbReference>
<name>A0A6I6DDQ7_9FIRM</name>
<feature type="active site" description="Schiff-base intermediate with substrate" evidence="9">
    <location>
        <position position="83"/>
    </location>
</feature>
<evidence type="ECO:0000256" key="1">
    <source>
        <dbReference type="ARBA" id="ARBA00004496"/>
    </source>
</evidence>
<organism evidence="10 11">
    <name type="scientific">Candidatus Syntrophocurvum alkaliphilum</name>
    <dbReference type="NCBI Taxonomy" id="2293317"/>
    <lineage>
        <taxon>Bacteria</taxon>
        <taxon>Bacillati</taxon>
        <taxon>Bacillota</taxon>
        <taxon>Clostridia</taxon>
        <taxon>Eubacteriales</taxon>
        <taxon>Syntrophomonadaceae</taxon>
        <taxon>Candidatus Syntrophocurvum</taxon>
    </lineage>
</organism>
<dbReference type="HAMAP" id="MF_00494">
    <property type="entry name" value="Transaldolase_3b"/>
    <property type="match status" value="1"/>
</dbReference>
<dbReference type="Pfam" id="PF00923">
    <property type="entry name" value="TAL_FSA"/>
    <property type="match status" value="1"/>
</dbReference>
<dbReference type="Proteomes" id="UP000426444">
    <property type="component" value="Chromosome"/>
</dbReference>
<evidence type="ECO:0000256" key="2">
    <source>
        <dbReference type="ARBA" id="ARBA00004857"/>
    </source>
</evidence>
<dbReference type="GO" id="GO:0005975">
    <property type="term" value="P:carbohydrate metabolic process"/>
    <property type="evidence" value="ECO:0007669"/>
    <property type="project" value="InterPro"/>
</dbReference>
<dbReference type="InterPro" id="IPR001585">
    <property type="entry name" value="TAL/FSA"/>
</dbReference>
<evidence type="ECO:0000313" key="11">
    <source>
        <dbReference type="Proteomes" id="UP000426444"/>
    </source>
</evidence>
<dbReference type="FunFam" id="3.20.20.70:FF:000018">
    <property type="entry name" value="Probable transaldolase"/>
    <property type="match status" value="1"/>
</dbReference>
<dbReference type="NCBIfam" id="TIGR00875">
    <property type="entry name" value="fsa_talC_mipB"/>
    <property type="match status" value="1"/>
</dbReference>
<dbReference type="PROSITE" id="PS01054">
    <property type="entry name" value="TRANSALDOLASE_1"/>
    <property type="match status" value="1"/>
</dbReference>
<evidence type="ECO:0000256" key="9">
    <source>
        <dbReference type="HAMAP-Rule" id="MF_00494"/>
    </source>
</evidence>
<dbReference type="SUPFAM" id="SSF51569">
    <property type="entry name" value="Aldolase"/>
    <property type="match status" value="1"/>
</dbReference>
<keyword evidence="7 9" id="KW-0704">Schiff base</keyword>
<evidence type="ECO:0000313" key="10">
    <source>
        <dbReference type="EMBL" id="QGU00705.1"/>
    </source>
</evidence>
<evidence type="ECO:0000256" key="3">
    <source>
        <dbReference type="ARBA" id="ARBA00005740"/>
    </source>
</evidence>
<dbReference type="InterPro" id="IPR033919">
    <property type="entry name" value="TSA/FSA_arc/bac"/>
</dbReference>
<evidence type="ECO:0000256" key="4">
    <source>
        <dbReference type="ARBA" id="ARBA00022490"/>
    </source>
</evidence>
<comment type="catalytic activity">
    <reaction evidence="8 9">
        <text>D-sedoheptulose 7-phosphate + D-glyceraldehyde 3-phosphate = D-erythrose 4-phosphate + beta-D-fructose 6-phosphate</text>
        <dbReference type="Rhea" id="RHEA:17053"/>
        <dbReference type="ChEBI" id="CHEBI:16897"/>
        <dbReference type="ChEBI" id="CHEBI:57483"/>
        <dbReference type="ChEBI" id="CHEBI:57634"/>
        <dbReference type="ChEBI" id="CHEBI:59776"/>
        <dbReference type="EC" id="2.2.1.2"/>
    </reaction>
</comment>
<keyword evidence="6 9" id="KW-0570">Pentose shunt</keyword>
<dbReference type="GO" id="GO:0006098">
    <property type="term" value="P:pentose-phosphate shunt"/>
    <property type="evidence" value="ECO:0007669"/>
    <property type="project" value="UniProtKB-UniRule"/>
</dbReference>
<sequence>MRIFIDSANIEEINEINQMGFLEGVTTNPSLVAKEKRDYSQVIKEICEIVDGPISAEVISLNYNEMVEEAKKLAAIHSNVVIKIPMTQEGLKAIKTLNELEIQTNATLVFSANQALLAARAGASFVSPFLGRIDDHGNSGLNVLDDIMIVFDQYMIETEVISASIRHPMHVVESAKLGSHIATIPYKIIKQMISHPLTDLGIEKFLSDWKQAF</sequence>
<dbReference type="EC" id="2.2.1.2" evidence="9"/>
<protein>
    <recommendedName>
        <fullName evidence="9">Probable transaldolase</fullName>
        <ecNumber evidence="9">2.2.1.2</ecNumber>
    </recommendedName>
</protein>
<dbReference type="KEGG" id="salq:SYNTR_2111"/>
<dbReference type="PANTHER" id="PTHR10683:SF36">
    <property type="entry name" value="TRANSALDOLASE"/>
    <property type="match status" value="1"/>
</dbReference>
<dbReference type="EMBL" id="CP046457">
    <property type="protein sequence ID" value="QGU00705.1"/>
    <property type="molecule type" value="Genomic_DNA"/>
</dbReference>
<evidence type="ECO:0000256" key="7">
    <source>
        <dbReference type="ARBA" id="ARBA00023270"/>
    </source>
</evidence>
<dbReference type="PANTHER" id="PTHR10683">
    <property type="entry name" value="TRANSALDOLASE"/>
    <property type="match status" value="1"/>
</dbReference>
<accession>A0A6I6DDQ7</accession>
<keyword evidence="4 9" id="KW-0963">Cytoplasm</keyword>
<comment type="pathway">
    <text evidence="2 9">Carbohydrate degradation; pentose phosphate pathway; D-glyceraldehyde 3-phosphate and beta-D-fructose 6-phosphate from D-ribose 5-phosphate and D-xylulose 5-phosphate (non-oxidative stage): step 2/3.</text>
</comment>
<gene>
    <name evidence="9" type="primary">tal</name>
    <name evidence="10" type="ORF">SYNTR_2111</name>
</gene>
<comment type="function">
    <text evidence="9">Transaldolase is important for the balance of metabolites in the pentose-phosphate pathway.</text>
</comment>
<dbReference type="PROSITE" id="PS00958">
    <property type="entry name" value="TRANSALDOLASE_2"/>
    <property type="match status" value="1"/>
</dbReference>
<dbReference type="AlphaFoldDB" id="A0A6I6DDQ7"/>
<evidence type="ECO:0000256" key="5">
    <source>
        <dbReference type="ARBA" id="ARBA00022679"/>
    </source>
</evidence>
<comment type="similarity">
    <text evidence="3 9">Belongs to the transaldolase family. Type 3B subfamily.</text>
</comment>
<comment type="subcellular location">
    <subcellularLocation>
        <location evidence="1 9">Cytoplasm</location>
    </subcellularLocation>
</comment>
<dbReference type="UniPathway" id="UPA00115">
    <property type="reaction ID" value="UER00414"/>
</dbReference>
<dbReference type="OrthoDB" id="9807051at2"/>
<dbReference type="GO" id="GO:0016832">
    <property type="term" value="F:aldehyde-lyase activity"/>
    <property type="evidence" value="ECO:0007669"/>
    <property type="project" value="InterPro"/>
</dbReference>
<evidence type="ECO:0000256" key="8">
    <source>
        <dbReference type="ARBA" id="ARBA00048810"/>
    </source>
</evidence>
<dbReference type="GO" id="GO:0004801">
    <property type="term" value="F:transaldolase activity"/>
    <property type="evidence" value="ECO:0007669"/>
    <property type="project" value="UniProtKB-UniRule"/>
</dbReference>
<keyword evidence="5 9" id="KW-0808">Transferase</keyword>
<evidence type="ECO:0000256" key="6">
    <source>
        <dbReference type="ARBA" id="ARBA00023126"/>
    </source>
</evidence>
<proteinExistence type="inferred from homology"/>
<dbReference type="CDD" id="cd00956">
    <property type="entry name" value="Transaldolase_FSA"/>
    <property type="match status" value="1"/>
</dbReference>
<dbReference type="InterPro" id="IPR022999">
    <property type="entry name" value="Transaldolase_3B"/>
</dbReference>